<dbReference type="SUPFAM" id="SSF57716">
    <property type="entry name" value="Glucocorticoid receptor-like (DNA-binding domain)"/>
    <property type="match status" value="4"/>
</dbReference>
<keyword evidence="5" id="KW-0677">Repeat</keyword>
<name>A0A9P6DT13_9AGAM</name>
<organism evidence="11 12">
    <name type="scientific">Hydnum rufescens UP504</name>
    <dbReference type="NCBI Taxonomy" id="1448309"/>
    <lineage>
        <taxon>Eukaryota</taxon>
        <taxon>Fungi</taxon>
        <taxon>Dikarya</taxon>
        <taxon>Basidiomycota</taxon>
        <taxon>Agaricomycotina</taxon>
        <taxon>Agaricomycetes</taxon>
        <taxon>Cantharellales</taxon>
        <taxon>Hydnaceae</taxon>
        <taxon>Hydnum</taxon>
    </lineage>
</organism>
<evidence type="ECO:0000259" key="10">
    <source>
        <dbReference type="PROSITE" id="PS50023"/>
    </source>
</evidence>
<evidence type="ECO:0000256" key="3">
    <source>
        <dbReference type="ARBA" id="ARBA00022490"/>
    </source>
</evidence>
<dbReference type="EMBL" id="MU128968">
    <property type="protein sequence ID" value="KAF9513816.1"/>
    <property type="molecule type" value="Genomic_DNA"/>
</dbReference>
<dbReference type="GO" id="GO:0030695">
    <property type="term" value="F:GTPase regulator activity"/>
    <property type="evidence" value="ECO:0007669"/>
    <property type="project" value="UniProtKB-ARBA"/>
</dbReference>
<evidence type="ECO:0000256" key="6">
    <source>
        <dbReference type="ARBA" id="ARBA00022833"/>
    </source>
</evidence>
<dbReference type="SMART" id="SM00132">
    <property type="entry name" value="LIM"/>
    <property type="match status" value="3"/>
</dbReference>
<dbReference type="GO" id="GO:0046872">
    <property type="term" value="F:metal ion binding"/>
    <property type="evidence" value="ECO:0007669"/>
    <property type="project" value="UniProtKB-KW"/>
</dbReference>
<evidence type="ECO:0000256" key="7">
    <source>
        <dbReference type="ARBA" id="ARBA00022949"/>
    </source>
</evidence>
<dbReference type="InterPro" id="IPR001781">
    <property type="entry name" value="Znf_LIM"/>
</dbReference>
<evidence type="ECO:0000256" key="2">
    <source>
        <dbReference type="ARBA" id="ARBA00004496"/>
    </source>
</evidence>
<keyword evidence="7" id="KW-0965">Cell junction</keyword>
<reference evidence="11" key="1">
    <citation type="journal article" date="2020" name="Nat. Commun.">
        <title>Large-scale genome sequencing of mycorrhizal fungi provides insights into the early evolution of symbiotic traits.</title>
        <authorList>
            <person name="Miyauchi S."/>
            <person name="Kiss E."/>
            <person name="Kuo A."/>
            <person name="Drula E."/>
            <person name="Kohler A."/>
            <person name="Sanchez-Garcia M."/>
            <person name="Morin E."/>
            <person name="Andreopoulos B."/>
            <person name="Barry K.W."/>
            <person name="Bonito G."/>
            <person name="Buee M."/>
            <person name="Carver A."/>
            <person name="Chen C."/>
            <person name="Cichocki N."/>
            <person name="Clum A."/>
            <person name="Culley D."/>
            <person name="Crous P.W."/>
            <person name="Fauchery L."/>
            <person name="Girlanda M."/>
            <person name="Hayes R.D."/>
            <person name="Keri Z."/>
            <person name="LaButti K."/>
            <person name="Lipzen A."/>
            <person name="Lombard V."/>
            <person name="Magnuson J."/>
            <person name="Maillard F."/>
            <person name="Murat C."/>
            <person name="Nolan M."/>
            <person name="Ohm R.A."/>
            <person name="Pangilinan J."/>
            <person name="Pereira M.F."/>
            <person name="Perotto S."/>
            <person name="Peter M."/>
            <person name="Pfister S."/>
            <person name="Riley R."/>
            <person name="Sitrit Y."/>
            <person name="Stielow J.B."/>
            <person name="Szollosi G."/>
            <person name="Zifcakova L."/>
            <person name="Stursova M."/>
            <person name="Spatafora J.W."/>
            <person name="Tedersoo L."/>
            <person name="Vaario L.M."/>
            <person name="Yamada A."/>
            <person name="Yan M."/>
            <person name="Wang P."/>
            <person name="Xu J."/>
            <person name="Bruns T."/>
            <person name="Baldrian P."/>
            <person name="Vilgalys R."/>
            <person name="Dunand C."/>
            <person name="Henrissat B."/>
            <person name="Grigoriev I.V."/>
            <person name="Hibbett D."/>
            <person name="Nagy L.G."/>
            <person name="Martin F.M."/>
        </authorList>
    </citation>
    <scope>NUCLEOTIDE SEQUENCE</scope>
    <source>
        <strain evidence="11">UP504</strain>
    </source>
</reference>
<dbReference type="Pfam" id="PF00412">
    <property type="entry name" value="LIM"/>
    <property type="match status" value="2"/>
</dbReference>
<comment type="caution">
    <text evidence="11">The sequence shown here is derived from an EMBL/GenBank/DDBJ whole genome shotgun (WGS) entry which is preliminary data.</text>
</comment>
<keyword evidence="3" id="KW-0963">Cytoplasm</keyword>
<evidence type="ECO:0000256" key="5">
    <source>
        <dbReference type="ARBA" id="ARBA00022737"/>
    </source>
</evidence>
<evidence type="ECO:0000256" key="8">
    <source>
        <dbReference type="ARBA" id="ARBA00023038"/>
    </source>
</evidence>
<dbReference type="Gene3D" id="2.10.110.10">
    <property type="entry name" value="Cysteine Rich Protein"/>
    <property type="match status" value="3"/>
</dbReference>
<evidence type="ECO:0000256" key="1">
    <source>
        <dbReference type="ARBA" id="ARBA00004282"/>
    </source>
</evidence>
<dbReference type="PROSITE" id="PS00478">
    <property type="entry name" value="LIM_DOMAIN_1"/>
    <property type="match status" value="1"/>
</dbReference>
<keyword evidence="4 9" id="KW-0479">Metal-binding</keyword>
<protein>
    <recommendedName>
        <fullName evidence="10">LIM zinc-binding domain-containing protein</fullName>
    </recommendedName>
</protein>
<evidence type="ECO:0000313" key="11">
    <source>
        <dbReference type="EMBL" id="KAF9513816.1"/>
    </source>
</evidence>
<accession>A0A9P6DT13</accession>
<dbReference type="GO" id="GO:0005634">
    <property type="term" value="C:nucleus"/>
    <property type="evidence" value="ECO:0007669"/>
    <property type="project" value="TreeGrafter"/>
</dbReference>
<dbReference type="FunFam" id="2.10.110.10:FF:000008">
    <property type="entry name" value="Paxillin isoform 1"/>
    <property type="match status" value="1"/>
</dbReference>
<dbReference type="PROSITE" id="PS50023">
    <property type="entry name" value="LIM_DOMAIN_2"/>
    <property type="match status" value="2"/>
</dbReference>
<proteinExistence type="predicted"/>
<evidence type="ECO:0000256" key="9">
    <source>
        <dbReference type="PROSITE-ProRule" id="PRU00125"/>
    </source>
</evidence>
<keyword evidence="6 9" id="KW-0862">Zinc</keyword>
<dbReference type="Proteomes" id="UP000886523">
    <property type="component" value="Unassembled WGS sequence"/>
</dbReference>
<keyword evidence="8 9" id="KW-0440">LIM domain</keyword>
<dbReference type="CDD" id="cd08368">
    <property type="entry name" value="LIM"/>
    <property type="match status" value="2"/>
</dbReference>
<sequence length="251" mass="27674">MAGAQPSSGPPNGNGKRSVTGLRAAGPGLRCSGCREPIVGRIVSAMGQRWHPTCFKCVECGELLEHVSSYEHDGLPYCHLDYHEKFAPQCFHCKTPIADERFITLDDPALGGQRYYHELHFFCAECGDPFLDPSRSSAAPKGPDGESLRPSDEDDVGFTVYKGHPYCESCHVRLRLPRCGSGVTAGVRTKPGMGCGKPIREGAIEAIGRRWHHACFTCSSCNKPFEDPTFFQRDEKAYCDPCYRIVVKSEL</sequence>
<dbReference type="GO" id="GO:0003712">
    <property type="term" value="F:transcription coregulator activity"/>
    <property type="evidence" value="ECO:0007669"/>
    <property type="project" value="TreeGrafter"/>
</dbReference>
<evidence type="ECO:0000256" key="4">
    <source>
        <dbReference type="ARBA" id="ARBA00022723"/>
    </source>
</evidence>
<keyword evidence="12" id="KW-1185">Reference proteome</keyword>
<feature type="domain" description="LIM zinc-binding" evidence="10">
    <location>
        <begin position="190"/>
        <end position="249"/>
    </location>
</feature>
<dbReference type="PANTHER" id="PTHR24205">
    <property type="entry name" value="FOUR AND A HALF LIM DOMAINS PROTEIN"/>
    <property type="match status" value="1"/>
</dbReference>
<dbReference type="GO" id="GO:0005737">
    <property type="term" value="C:cytoplasm"/>
    <property type="evidence" value="ECO:0007669"/>
    <property type="project" value="UniProtKB-SubCell"/>
</dbReference>
<dbReference type="PANTHER" id="PTHR24205:SF16">
    <property type="entry name" value="GH01042P-RELATED"/>
    <property type="match status" value="1"/>
</dbReference>
<feature type="domain" description="LIM zinc-binding" evidence="10">
    <location>
        <begin position="29"/>
        <end position="88"/>
    </location>
</feature>
<dbReference type="AlphaFoldDB" id="A0A9P6DT13"/>
<dbReference type="OrthoDB" id="15567at2759"/>
<comment type="subcellular location">
    <subcellularLocation>
        <location evidence="1">Cell junction</location>
    </subcellularLocation>
    <subcellularLocation>
        <location evidence="2">Cytoplasm</location>
    </subcellularLocation>
</comment>
<gene>
    <name evidence="11" type="ORF">BS47DRAFT_1295829</name>
</gene>
<evidence type="ECO:0000313" key="12">
    <source>
        <dbReference type="Proteomes" id="UP000886523"/>
    </source>
</evidence>